<sequence length="1661" mass="172445">MNALRIQQSLIGVFLALFITLTASTAHAQQGNRVLVYDGEGGIGSSVTRLQNAMTAAGAAGVDRSTTLSNLANYRIIVLYANTSLSASSRNTLANFYNAGGWIIGVVEAGSYSPSAIPVFNALTSQLGMGNLFAGGDYDSGCGTGSRVVLHPLTAGVSTYRMGWGSRISNATPLLRMPSSNDTLVGINGRFIAIGDTNFVGSPSCFDGSADNATFFGNIWSAATIDATITGPSNVDEGSSASYSANCTGSCSSIDWDLDCTSGFTYDDATGGSATFDAATLDGPSTCELGVRACGSSGYCVTDSMTVTVDNVGPTFTSTPTMSATAGQPYSYVMSATDPAGAADPLTYSINVAPVGASVSGDTLTWTPTCRQLTSYGITVEVSDGDGGADVQSYTVMVSDTDDDGDGVLNCSDNCPADANASQDDTDSDGTGDACDTDDDGDGVDDATDNCPLLANADQTNTDSDAEGDACDADDDNDGALDRADIAPLDPSSCTDGDGDSCDDCSATASTDFAAGSNIDPANDGPDADGDGLCDAGDPVPVAAADAYTTDEDAALSVAAPGVLDNDTDADGDNLTAVLQTDVSNGILTLNGDGSFDYTPDADFNGTDSFTYVANDVTSDSNVVTVTITVTAINDAPEFIAPTPADGETFTVVEGDTLDIQLDAQDPDAGDVLTYSVSPMSTNATLDSASGAYSWTPTWDEAGTHTLNLKVVDVAGGQDLRDITVEVTYIDEDSDGLPDTWETDNGLDPTTADSDGDSIADGDEVGDDLDNPYDTDQDGTLDALDTDSDGDGTTDADEAGDADLATEPVDTDGDGTPDFQDTDSDGDGVVDADDNCRVDANASQDDTDGDGTGDVCDDDTDGDGLSDDIENANGTDPTLVDSDGDNIGDAEEYGDDVENPVDTDSDGTIDALDDDSDDDGVTDADEAGDDDLDTDAIDTNGDGVPDYQDPDSDDDTIEDGQDNCRLVNNPEQIDSDGDGTGDACVDDNDGDTVLDDDDNCPVVANPEQTDTDGDGEGDACDADDDNDGLTDDEEGELGTDPLLPDTDGDGYDDGVEVDEETDPLNPDDYPGHRRPGNAMSAGAGCACDSTGGSTPDASIILLMLLAAGALWRRRRPQAKASAGLVAVALLVCIPSAAQAQDSYNLLKFQPTGLDTGSITVEGSDPIGQYEYRFGLTYSYADSPVQLVDRDDPTKELAPVINSSQIMQLRATVGLIDSLSATLVAPMLLTQDVDANFSSIGTSGLGDVGLQVKYSFMRRGEDPLGLAAQALAYFPTGSDEALASRSGLAGGLNLIADRSFGPVLALFNVGYQHGPAQTFEGSEQENLISFGLGTRTEIMGDTLQGLVEYAGHYGLASSQSSQQFNLGLASRFGPMVATVGGGPGLGREAGTPAWRAFLDVAYAPAEEPVETVEKTEPVEETEPPHPCPDAPEDYAGPVDADGCPLPDTDADGIADRDDKCVDDAEDKDGFEDSDGCPDDNDGDGLADNDDQCPAKAEDKDGFEDDDGCPDEDNDGDKIADLNDNCPDKPETMNSFQDDDGCPDEFKKDSIVIVHTIRFETGSDKLLPASDKVLDEIIGVLQENPNLSLMVEGHADDRGDDEDNLELSRKRARSVVRYLVRNGNIAKKRLEYKGFGESKPMVEGTSDEARAKNRRVEFRVLED</sequence>
<feature type="compositionally biased region" description="Acidic residues" evidence="8">
    <location>
        <begin position="809"/>
        <end position="833"/>
    </location>
</feature>
<dbReference type="FunFam" id="4.10.1080.10:FF:000001">
    <property type="entry name" value="Thrombospondin 3"/>
    <property type="match status" value="1"/>
</dbReference>
<evidence type="ECO:0000256" key="1">
    <source>
        <dbReference type="ARBA" id="ARBA00004370"/>
    </source>
</evidence>
<dbReference type="Proteomes" id="UP000315995">
    <property type="component" value="Chromosome"/>
</dbReference>
<dbReference type="PANTHER" id="PTHR10199:SF119">
    <property type="entry name" value="RE20510P"/>
    <property type="match status" value="1"/>
</dbReference>
<feature type="compositionally biased region" description="Basic and acidic residues" evidence="8">
    <location>
        <begin position="1452"/>
        <end position="1461"/>
    </location>
</feature>
<keyword evidence="12" id="KW-1185">Reference proteome</keyword>
<dbReference type="Pfam" id="PF18884">
    <property type="entry name" value="TSP3_bac"/>
    <property type="match status" value="3"/>
</dbReference>
<evidence type="ECO:0000256" key="5">
    <source>
        <dbReference type="ARBA" id="ARBA00022837"/>
    </source>
</evidence>
<feature type="chain" id="PRO_5030106821" description="OmpA-like domain-containing protein" evidence="9">
    <location>
        <begin position="29"/>
        <end position="1661"/>
    </location>
</feature>
<feature type="compositionally biased region" description="Acidic residues" evidence="8">
    <location>
        <begin position="464"/>
        <end position="479"/>
    </location>
</feature>
<dbReference type="InterPro" id="IPR036737">
    <property type="entry name" value="OmpA-like_sf"/>
</dbReference>
<dbReference type="SUPFAM" id="SSF103088">
    <property type="entry name" value="OmpA-like"/>
    <property type="match status" value="1"/>
</dbReference>
<feature type="region of interest" description="Disordered" evidence="8">
    <location>
        <begin position="1406"/>
        <end position="1540"/>
    </location>
</feature>
<organism evidence="11 12">
    <name type="scientific">Persicimonas caeni</name>
    <dbReference type="NCBI Taxonomy" id="2292766"/>
    <lineage>
        <taxon>Bacteria</taxon>
        <taxon>Deltaproteobacteria</taxon>
        <taxon>Bradymonadales</taxon>
        <taxon>Bradymonadaceae</taxon>
        <taxon>Persicimonas</taxon>
    </lineage>
</organism>
<dbReference type="CDD" id="cd07185">
    <property type="entry name" value="OmpA_C-like"/>
    <property type="match status" value="1"/>
</dbReference>
<dbReference type="PROSITE" id="PS51234">
    <property type="entry name" value="TSP3"/>
    <property type="match status" value="2"/>
</dbReference>
<dbReference type="Pfam" id="PF00691">
    <property type="entry name" value="OmpA"/>
    <property type="match status" value="1"/>
</dbReference>
<dbReference type="SUPFAM" id="SSF103647">
    <property type="entry name" value="TSP type-3 repeat"/>
    <property type="match status" value="2"/>
</dbReference>
<evidence type="ECO:0000256" key="9">
    <source>
        <dbReference type="SAM" id="SignalP"/>
    </source>
</evidence>
<accession>A0A5B8YBU1</accession>
<feature type="compositionally biased region" description="Acidic residues" evidence="8">
    <location>
        <begin position="845"/>
        <end position="870"/>
    </location>
</feature>
<feature type="compositionally biased region" description="Acidic residues" evidence="8">
    <location>
        <begin position="1499"/>
        <end position="1513"/>
    </location>
</feature>
<evidence type="ECO:0000256" key="3">
    <source>
        <dbReference type="ARBA" id="ARBA00022525"/>
    </source>
</evidence>
<evidence type="ECO:0000259" key="10">
    <source>
        <dbReference type="PROSITE" id="PS51123"/>
    </source>
</evidence>
<feature type="compositionally biased region" description="Basic and acidic residues" evidence="8">
    <location>
        <begin position="1514"/>
        <end position="1529"/>
    </location>
</feature>
<evidence type="ECO:0000256" key="7">
    <source>
        <dbReference type="PROSITE-ProRule" id="PRU00473"/>
    </source>
</evidence>
<dbReference type="InterPro" id="IPR017897">
    <property type="entry name" value="Thrombospondin_3_rpt"/>
</dbReference>
<dbReference type="Gene3D" id="3.30.1330.60">
    <property type="entry name" value="OmpA-like domain"/>
    <property type="match status" value="1"/>
</dbReference>
<keyword evidence="4 9" id="KW-0732">Signal</keyword>
<feature type="region of interest" description="Disordered" evidence="8">
    <location>
        <begin position="414"/>
        <end position="501"/>
    </location>
</feature>
<dbReference type="GO" id="GO:0005509">
    <property type="term" value="F:calcium ion binding"/>
    <property type="evidence" value="ECO:0007669"/>
    <property type="project" value="InterPro"/>
</dbReference>
<dbReference type="InterPro" id="IPR028974">
    <property type="entry name" value="TSP_type-3_rpt"/>
</dbReference>
<feature type="domain" description="OmpA-like" evidence="10">
    <location>
        <begin position="1544"/>
        <end position="1661"/>
    </location>
</feature>
<gene>
    <name evidence="11" type="ORF">FIV42_25895</name>
</gene>
<feature type="compositionally biased region" description="Acidic residues" evidence="8">
    <location>
        <begin position="973"/>
        <end position="999"/>
    </location>
</feature>
<dbReference type="RefSeq" id="WP_141200494.1">
    <property type="nucleotide sequence ID" value="NZ_CP041186.1"/>
</dbReference>
<evidence type="ECO:0000256" key="4">
    <source>
        <dbReference type="ARBA" id="ARBA00022729"/>
    </source>
</evidence>
<dbReference type="Gene3D" id="2.60.40.2810">
    <property type="match status" value="1"/>
</dbReference>
<evidence type="ECO:0000313" key="11">
    <source>
        <dbReference type="EMBL" id="QDG54049.1"/>
    </source>
</evidence>
<dbReference type="SUPFAM" id="SSF49313">
    <property type="entry name" value="Cadherin-like"/>
    <property type="match status" value="2"/>
</dbReference>
<feature type="signal peptide" evidence="9">
    <location>
        <begin position="1"/>
        <end position="28"/>
    </location>
</feature>
<dbReference type="Gene3D" id="4.10.1080.10">
    <property type="entry name" value="TSP type-3 repeat"/>
    <property type="match status" value="3"/>
</dbReference>
<evidence type="ECO:0000313" key="12">
    <source>
        <dbReference type="Proteomes" id="UP000315995"/>
    </source>
</evidence>
<evidence type="ECO:0000256" key="6">
    <source>
        <dbReference type="ARBA" id="ARBA00023136"/>
    </source>
</evidence>
<dbReference type="GO" id="GO:0016020">
    <property type="term" value="C:membrane"/>
    <property type="evidence" value="ECO:0007669"/>
    <property type="project" value="UniProtKB-SubCell"/>
</dbReference>
<feature type="compositionally biased region" description="Acidic residues" evidence="8">
    <location>
        <begin position="1462"/>
        <end position="1489"/>
    </location>
</feature>
<feature type="compositionally biased region" description="Acidic residues" evidence="8">
    <location>
        <begin position="948"/>
        <end position="961"/>
    </location>
</feature>
<dbReference type="InterPro" id="IPR024038">
    <property type="entry name" value="MYXO-CTERM"/>
</dbReference>
<dbReference type="PRINTS" id="PR01021">
    <property type="entry name" value="OMPADOMAIN"/>
</dbReference>
<evidence type="ECO:0000256" key="8">
    <source>
        <dbReference type="SAM" id="MobiDB-lite"/>
    </source>
</evidence>
<dbReference type="GO" id="GO:0007155">
    <property type="term" value="P:cell adhesion"/>
    <property type="evidence" value="ECO:0007669"/>
    <property type="project" value="InterPro"/>
</dbReference>
<protein>
    <recommendedName>
        <fullName evidence="10">OmpA-like domain-containing protein</fullName>
    </recommendedName>
</protein>
<keyword evidence="3" id="KW-0964">Secreted</keyword>
<dbReference type="Pfam" id="PF02412">
    <property type="entry name" value="TSP_3"/>
    <property type="match status" value="4"/>
</dbReference>
<keyword evidence="6 7" id="KW-0472">Membrane</keyword>
<dbReference type="OrthoDB" id="9757546at2"/>
<dbReference type="PROSITE" id="PS51123">
    <property type="entry name" value="OMPA_2"/>
    <property type="match status" value="1"/>
</dbReference>
<comment type="subcellular location">
    <subcellularLocation>
        <location evidence="1">Membrane</location>
    </subcellularLocation>
    <subcellularLocation>
        <location evidence="2">Secreted</location>
    </subcellularLocation>
</comment>
<dbReference type="EMBL" id="CP041186">
    <property type="protein sequence ID" value="QDG54049.1"/>
    <property type="molecule type" value="Genomic_DNA"/>
</dbReference>
<feature type="compositionally biased region" description="Acidic residues" evidence="8">
    <location>
        <begin position="754"/>
        <end position="801"/>
    </location>
</feature>
<dbReference type="PANTHER" id="PTHR10199">
    <property type="entry name" value="THROMBOSPONDIN"/>
    <property type="match status" value="1"/>
</dbReference>
<dbReference type="InterPro" id="IPR013783">
    <property type="entry name" value="Ig-like_fold"/>
</dbReference>
<evidence type="ECO:0000256" key="2">
    <source>
        <dbReference type="ARBA" id="ARBA00004613"/>
    </source>
</evidence>
<feature type="compositionally biased region" description="Acidic residues" evidence="8">
    <location>
        <begin position="424"/>
        <end position="448"/>
    </location>
</feature>
<reference evidence="11 12" key="1">
    <citation type="submission" date="2019-06" db="EMBL/GenBank/DDBJ databases">
        <title>Persicimonas caeni gen. nov., sp. nov., a predatory bacterium isolated from solar saltern.</title>
        <authorList>
            <person name="Wang S."/>
        </authorList>
    </citation>
    <scope>NUCLEOTIDE SEQUENCE [LARGE SCALE GENOMIC DNA]</scope>
    <source>
        <strain evidence="11 12">YN101</strain>
    </source>
</reference>
<dbReference type="Pfam" id="PF17963">
    <property type="entry name" value="Big_9"/>
    <property type="match status" value="2"/>
</dbReference>
<dbReference type="InterPro" id="IPR059100">
    <property type="entry name" value="TSP3_bac"/>
</dbReference>
<proteinExistence type="predicted"/>
<feature type="compositionally biased region" description="Low complexity" evidence="8">
    <location>
        <begin position="937"/>
        <end position="947"/>
    </location>
</feature>
<feature type="region of interest" description="Disordered" evidence="8">
    <location>
        <begin position="733"/>
        <end position="1074"/>
    </location>
</feature>
<dbReference type="NCBIfam" id="TIGR03901">
    <property type="entry name" value="MYXO-CTERM"/>
    <property type="match status" value="1"/>
</dbReference>
<feature type="region of interest" description="Disordered" evidence="8">
    <location>
        <begin position="513"/>
        <end position="532"/>
    </location>
</feature>
<dbReference type="InterPro" id="IPR006664">
    <property type="entry name" value="OMP_bac"/>
</dbReference>
<keyword evidence="5" id="KW-0106">Calcium</keyword>
<dbReference type="InterPro" id="IPR006665">
    <property type="entry name" value="OmpA-like"/>
</dbReference>
<dbReference type="Pfam" id="PF05345">
    <property type="entry name" value="He_PIG"/>
    <property type="match status" value="1"/>
</dbReference>
<accession>A0A4Y6Q0T5</accession>
<name>A0A4Y6Q0T5_PERCE</name>
<dbReference type="InterPro" id="IPR015919">
    <property type="entry name" value="Cadherin-like_sf"/>
</dbReference>
<feature type="compositionally biased region" description="Acidic residues" evidence="8">
    <location>
        <begin position="1009"/>
        <end position="1037"/>
    </location>
</feature>
<feature type="compositionally biased region" description="Acidic residues" evidence="8">
    <location>
        <begin position="1046"/>
        <end position="1062"/>
    </location>
</feature>
<dbReference type="InterPro" id="IPR003367">
    <property type="entry name" value="Thrombospondin_3-like_rpt"/>
</dbReference>
<feature type="compositionally biased region" description="Acidic residues" evidence="8">
    <location>
        <begin position="882"/>
        <end position="936"/>
    </location>
</feature>
<dbReference type="Gene3D" id="2.60.40.10">
    <property type="entry name" value="Immunoglobulins"/>
    <property type="match status" value="2"/>
</dbReference>